<name>A0A2R6R500_ACTCC</name>
<dbReference type="STRING" id="1590841.A0A2R6R500"/>
<evidence type="ECO:0000313" key="2">
    <source>
        <dbReference type="EMBL" id="PSS21091.1"/>
    </source>
</evidence>
<dbReference type="SMART" id="SM00507">
    <property type="entry name" value="HNHc"/>
    <property type="match status" value="1"/>
</dbReference>
<keyword evidence="3" id="KW-1185">Reference proteome</keyword>
<dbReference type="InParanoid" id="A0A2R6R500"/>
<dbReference type="CDD" id="cd00085">
    <property type="entry name" value="HNHc"/>
    <property type="match status" value="1"/>
</dbReference>
<dbReference type="OMA" id="KYRERMP"/>
<feature type="domain" description="HNH nuclease" evidence="1">
    <location>
        <begin position="37"/>
        <end position="84"/>
    </location>
</feature>
<dbReference type="OrthoDB" id="2127950at2759"/>
<dbReference type="Gramene" id="PSS21091">
    <property type="protein sequence ID" value="PSS21091"/>
    <property type="gene ID" value="CEY00_Acc10131"/>
</dbReference>
<keyword evidence="2" id="KW-0378">Hydrolase</keyword>
<dbReference type="InterPro" id="IPR029471">
    <property type="entry name" value="HNH_5"/>
</dbReference>
<protein>
    <submittedName>
        <fullName evidence="2">CRISPR-associated endonuclease</fullName>
    </submittedName>
</protein>
<keyword evidence="2" id="KW-0540">Nuclease</keyword>
<reference evidence="2 3" key="1">
    <citation type="submission" date="2017-07" db="EMBL/GenBank/DDBJ databases">
        <title>An improved, manually edited Actinidia chinensis var. chinensis (kiwifruit) genome highlights the challenges associated with draft genomes and gene prediction in plants.</title>
        <authorList>
            <person name="Pilkington S."/>
            <person name="Crowhurst R."/>
            <person name="Hilario E."/>
            <person name="Nardozza S."/>
            <person name="Fraser L."/>
            <person name="Peng Y."/>
            <person name="Gunaseelan K."/>
            <person name="Simpson R."/>
            <person name="Tahir J."/>
            <person name="Deroles S."/>
            <person name="Templeton K."/>
            <person name="Luo Z."/>
            <person name="Davy M."/>
            <person name="Cheng C."/>
            <person name="Mcneilage M."/>
            <person name="Scaglione D."/>
            <person name="Liu Y."/>
            <person name="Zhang Q."/>
            <person name="Datson P."/>
            <person name="De Silva N."/>
            <person name="Gardiner S."/>
            <person name="Bassett H."/>
            <person name="Chagne D."/>
            <person name="Mccallum J."/>
            <person name="Dzierzon H."/>
            <person name="Deng C."/>
            <person name="Wang Y.-Y."/>
            <person name="Barron N."/>
            <person name="Manako K."/>
            <person name="Bowen J."/>
            <person name="Foster T."/>
            <person name="Erridge Z."/>
            <person name="Tiffin H."/>
            <person name="Waite C."/>
            <person name="Davies K."/>
            <person name="Grierson E."/>
            <person name="Laing W."/>
            <person name="Kirk R."/>
            <person name="Chen X."/>
            <person name="Wood M."/>
            <person name="Montefiori M."/>
            <person name="Brummell D."/>
            <person name="Schwinn K."/>
            <person name="Catanach A."/>
            <person name="Fullerton C."/>
            <person name="Li D."/>
            <person name="Meiyalaghan S."/>
            <person name="Nieuwenhuizen N."/>
            <person name="Read N."/>
            <person name="Prakash R."/>
            <person name="Hunter D."/>
            <person name="Zhang H."/>
            <person name="Mckenzie M."/>
            <person name="Knabel M."/>
            <person name="Harris A."/>
            <person name="Allan A."/>
            <person name="Chen A."/>
            <person name="Janssen B."/>
            <person name="Plunkett B."/>
            <person name="Dwamena C."/>
            <person name="Voogd C."/>
            <person name="Leif D."/>
            <person name="Lafferty D."/>
            <person name="Souleyre E."/>
            <person name="Varkonyi-Gasic E."/>
            <person name="Gambi F."/>
            <person name="Hanley J."/>
            <person name="Yao J.-L."/>
            <person name="Cheung J."/>
            <person name="David K."/>
            <person name="Warren B."/>
            <person name="Marsh K."/>
            <person name="Snowden K."/>
            <person name="Lin-Wang K."/>
            <person name="Brian L."/>
            <person name="Martinez-Sanchez M."/>
            <person name="Wang M."/>
            <person name="Ileperuma N."/>
            <person name="Macnee N."/>
            <person name="Campin R."/>
            <person name="Mcatee P."/>
            <person name="Drummond R."/>
            <person name="Espley R."/>
            <person name="Ireland H."/>
            <person name="Wu R."/>
            <person name="Atkinson R."/>
            <person name="Karunairetnam S."/>
            <person name="Bulley S."/>
            <person name="Chunkath S."/>
            <person name="Hanley Z."/>
            <person name="Storey R."/>
            <person name="Thrimawithana A."/>
            <person name="Thomson S."/>
            <person name="David C."/>
            <person name="Testolin R."/>
        </authorList>
    </citation>
    <scope>NUCLEOTIDE SEQUENCE [LARGE SCALE GENOMIC DNA]</scope>
    <source>
        <strain evidence="3">cv. Red5</strain>
        <tissue evidence="2">Young leaf</tissue>
    </source>
</reference>
<accession>A0A2R6R500</accession>
<sequence>MTVFTTTVMMNLRGTSSLVSGDWSWTSLTGPSMLSAGNVLYVWSSWKRYCSSPENLTIHHVLPIARGGKWTWENLVTACSKCNSRKGQKTLEEAKLKLLKVPKAPKDYDILAIPLTNKAIMMLRMRKGTPEEWHQYLSKPSSEP</sequence>
<gene>
    <name evidence="2" type="ORF">CEY00_Acc10131</name>
</gene>
<keyword evidence="2" id="KW-0255">Endonuclease</keyword>
<dbReference type="Gene3D" id="1.10.30.50">
    <property type="match status" value="1"/>
</dbReference>
<evidence type="ECO:0000313" key="3">
    <source>
        <dbReference type="Proteomes" id="UP000241394"/>
    </source>
</evidence>
<dbReference type="EMBL" id="NKQK01000009">
    <property type="protein sequence ID" value="PSS21091.1"/>
    <property type="molecule type" value="Genomic_DNA"/>
</dbReference>
<evidence type="ECO:0000259" key="1">
    <source>
        <dbReference type="SMART" id="SM00507"/>
    </source>
</evidence>
<proteinExistence type="predicted"/>
<dbReference type="GO" id="GO:0004519">
    <property type="term" value="F:endonuclease activity"/>
    <property type="evidence" value="ECO:0007669"/>
    <property type="project" value="UniProtKB-KW"/>
</dbReference>
<dbReference type="PANTHER" id="PTHR33877:SF2">
    <property type="entry name" value="OS07G0170200 PROTEIN"/>
    <property type="match status" value="1"/>
</dbReference>
<reference evidence="3" key="2">
    <citation type="journal article" date="2018" name="BMC Genomics">
        <title>A manually annotated Actinidia chinensis var. chinensis (kiwifruit) genome highlights the challenges associated with draft genomes and gene prediction in plants.</title>
        <authorList>
            <person name="Pilkington S.M."/>
            <person name="Crowhurst R."/>
            <person name="Hilario E."/>
            <person name="Nardozza S."/>
            <person name="Fraser L."/>
            <person name="Peng Y."/>
            <person name="Gunaseelan K."/>
            <person name="Simpson R."/>
            <person name="Tahir J."/>
            <person name="Deroles S.C."/>
            <person name="Templeton K."/>
            <person name="Luo Z."/>
            <person name="Davy M."/>
            <person name="Cheng C."/>
            <person name="McNeilage M."/>
            <person name="Scaglione D."/>
            <person name="Liu Y."/>
            <person name="Zhang Q."/>
            <person name="Datson P."/>
            <person name="De Silva N."/>
            <person name="Gardiner S.E."/>
            <person name="Bassett H."/>
            <person name="Chagne D."/>
            <person name="McCallum J."/>
            <person name="Dzierzon H."/>
            <person name="Deng C."/>
            <person name="Wang Y.Y."/>
            <person name="Barron L."/>
            <person name="Manako K."/>
            <person name="Bowen J."/>
            <person name="Foster T.M."/>
            <person name="Erridge Z.A."/>
            <person name="Tiffin H."/>
            <person name="Waite C.N."/>
            <person name="Davies K.M."/>
            <person name="Grierson E.P."/>
            <person name="Laing W.A."/>
            <person name="Kirk R."/>
            <person name="Chen X."/>
            <person name="Wood M."/>
            <person name="Montefiori M."/>
            <person name="Brummell D.A."/>
            <person name="Schwinn K.E."/>
            <person name="Catanach A."/>
            <person name="Fullerton C."/>
            <person name="Li D."/>
            <person name="Meiyalaghan S."/>
            <person name="Nieuwenhuizen N."/>
            <person name="Read N."/>
            <person name="Prakash R."/>
            <person name="Hunter D."/>
            <person name="Zhang H."/>
            <person name="McKenzie M."/>
            <person name="Knabel M."/>
            <person name="Harris A."/>
            <person name="Allan A.C."/>
            <person name="Gleave A."/>
            <person name="Chen A."/>
            <person name="Janssen B.J."/>
            <person name="Plunkett B."/>
            <person name="Ampomah-Dwamena C."/>
            <person name="Voogd C."/>
            <person name="Leif D."/>
            <person name="Lafferty D."/>
            <person name="Souleyre E.J.F."/>
            <person name="Varkonyi-Gasic E."/>
            <person name="Gambi F."/>
            <person name="Hanley J."/>
            <person name="Yao J.L."/>
            <person name="Cheung J."/>
            <person name="David K.M."/>
            <person name="Warren B."/>
            <person name="Marsh K."/>
            <person name="Snowden K.C."/>
            <person name="Lin-Wang K."/>
            <person name="Brian L."/>
            <person name="Martinez-Sanchez M."/>
            <person name="Wang M."/>
            <person name="Ileperuma N."/>
            <person name="Macnee N."/>
            <person name="Campin R."/>
            <person name="McAtee P."/>
            <person name="Drummond R.S.M."/>
            <person name="Espley R.V."/>
            <person name="Ireland H.S."/>
            <person name="Wu R."/>
            <person name="Atkinson R.G."/>
            <person name="Karunairetnam S."/>
            <person name="Bulley S."/>
            <person name="Chunkath S."/>
            <person name="Hanley Z."/>
            <person name="Storey R."/>
            <person name="Thrimawithana A.H."/>
            <person name="Thomson S."/>
            <person name="David C."/>
            <person name="Testolin R."/>
            <person name="Huang H."/>
            <person name="Hellens R.P."/>
            <person name="Schaffer R.J."/>
        </authorList>
    </citation>
    <scope>NUCLEOTIDE SEQUENCE [LARGE SCALE GENOMIC DNA]</scope>
    <source>
        <strain evidence="3">cv. Red5</strain>
    </source>
</reference>
<dbReference type="InterPro" id="IPR003615">
    <property type="entry name" value="HNH_nuc"/>
</dbReference>
<dbReference type="InterPro" id="IPR052892">
    <property type="entry name" value="NA-targeting_endonuclease"/>
</dbReference>
<comment type="caution">
    <text evidence="2">The sequence shown here is derived from an EMBL/GenBank/DDBJ whole genome shotgun (WGS) entry which is preliminary data.</text>
</comment>
<dbReference type="Pfam" id="PF14279">
    <property type="entry name" value="HNH_5"/>
    <property type="match status" value="1"/>
</dbReference>
<dbReference type="PANTHER" id="PTHR33877">
    <property type="entry name" value="SLL1193 PROTEIN"/>
    <property type="match status" value="1"/>
</dbReference>
<dbReference type="Proteomes" id="UP000241394">
    <property type="component" value="Chromosome LG9"/>
</dbReference>
<organism evidence="2 3">
    <name type="scientific">Actinidia chinensis var. chinensis</name>
    <name type="common">Chinese soft-hair kiwi</name>
    <dbReference type="NCBI Taxonomy" id="1590841"/>
    <lineage>
        <taxon>Eukaryota</taxon>
        <taxon>Viridiplantae</taxon>
        <taxon>Streptophyta</taxon>
        <taxon>Embryophyta</taxon>
        <taxon>Tracheophyta</taxon>
        <taxon>Spermatophyta</taxon>
        <taxon>Magnoliopsida</taxon>
        <taxon>eudicotyledons</taxon>
        <taxon>Gunneridae</taxon>
        <taxon>Pentapetalae</taxon>
        <taxon>asterids</taxon>
        <taxon>Ericales</taxon>
        <taxon>Actinidiaceae</taxon>
        <taxon>Actinidia</taxon>
    </lineage>
</organism>
<dbReference type="AlphaFoldDB" id="A0A2R6R500"/>